<proteinExistence type="predicted"/>
<evidence type="ECO:0000313" key="1">
    <source>
        <dbReference type="EMBL" id="PHJ16881.1"/>
    </source>
</evidence>
<accession>A0A2C6JI93</accession>
<name>A0A2C6JI93_9APIC</name>
<dbReference type="EMBL" id="MIGC01005512">
    <property type="protein sequence ID" value="PHJ16881.1"/>
    <property type="molecule type" value="Genomic_DNA"/>
</dbReference>
<protein>
    <submittedName>
        <fullName evidence="1">Uncharacterized protein</fullName>
    </submittedName>
</protein>
<dbReference type="GeneID" id="94432632"/>
<dbReference type="VEuPathDB" id="ToxoDB:CSUI_009305"/>
<gene>
    <name evidence="1" type="ORF">CSUI_009305</name>
</gene>
<keyword evidence="2" id="KW-1185">Reference proteome</keyword>
<comment type="caution">
    <text evidence="1">The sequence shown here is derived from an EMBL/GenBank/DDBJ whole genome shotgun (WGS) entry which is preliminary data.</text>
</comment>
<dbReference type="AlphaFoldDB" id="A0A2C6JI93"/>
<sequence length="77" mass="8389">MEACLSRSSPTGIEVASEERLCMTRVTHFSRSEQHTEMKEKDGTRTALAKLVSGSSGGFSNFFFLGQAVRFLGASIL</sequence>
<dbReference type="Proteomes" id="UP000221165">
    <property type="component" value="Unassembled WGS sequence"/>
</dbReference>
<reference evidence="1 2" key="1">
    <citation type="journal article" date="2017" name="Int. J. Parasitol.">
        <title>The genome of the protozoan parasite Cystoisospora suis and a reverse vaccinology approach to identify vaccine candidates.</title>
        <authorList>
            <person name="Palmieri N."/>
            <person name="Shrestha A."/>
            <person name="Ruttkowski B."/>
            <person name="Beck T."/>
            <person name="Vogl C."/>
            <person name="Tomley F."/>
            <person name="Blake D.P."/>
            <person name="Joachim A."/>
        </authorList>
    </citation>
    <scope>NUCLEOTIDE SEQUENCE [LARGE SCALE GENOMIC DNA]</scope>
    <source>
        <strain evidence="1 2">Wien I</strain>
    </source>
</reference>
<evidence type="ECO:0000313" key="2">
    <source>
        <dbReference type="Proteomes" id="UP000221165"/>
    </source>
</evidence>
<organism evidence="1 2">
    <name type="scientific">Cystoisospora suis</name>
    <dbReference type="NCBI Taxonomy" id="483139"/>
    <lineage>
        <taxon>Eukaryota</taxon>
        <taxon>Sar</taxon>
        <taxon>Alveolata</taxon>
        <taxon>Apicomplexa</taxon>
        <taxon>Conoidasida</taxon>
        <taxon>Coccidia</taxon>
        <taxon>Eucoccidiorida</taxon>
        <taxon>Eimeriorina</taxon>
        <taxon>Sarcocystidae</taxon>
        <taxon>Cystoisospora</taxon>
    </lineage>
</organism>
<dbReference type="RefSeq" id="XP_067918606.1">
    <property type="nucleotide sequence ID" value="XM_068069421.1"/>
</dbReference>